<comment type="caution">
    <text evidence="2">The sequence shown here is derived from an EMBL/GenBank/DDBJ whole genome shotgun (WGS) entry which is preliminary data.</text>
</comment>
<protein>
    <submittedName>
        <fullName evidence="2">DUF4351 domain-containing protein</fullName>
    </submittedName>
</protein>
<dbReference type="PANTHER" id="PTHR35586:SF2">
    <property type="entry name" value="SLL1542 PROTEIN"/>
    <property type="match status" value="1"/>
</dbReference>
<dbReference type="AlphaFoldDB" id="A0A7C3ZU73"/>
<organism evidence="2">
    <name type="scientific">Planktothricoides sp. SpSt-374</name>
    <dbReference type="NCBI Taxonomy" id="2282167"/>
    <lineage>
        <taxon>Bacteria</taxon>
        <taxon>Bacillati</taxon>
        <taxon>Cyanobacteriota</taxon>
        <taxon>Cyanophyceae</taxon>
        <taxon>Oscillatoriophycideae</taxon>
        <taxon>Oscillatoriales</taxon>
        <taxon>Oscillatoriaceae</taxon>
        <taxon>Planktothricoides</taxon>
    </lineage>
</organism>
<evidence type="ECO:0000259" key="1">
    <source>
        <dbReference type="Pfam" id="PF14261"/>
    </source>
</evidence>
<evidence type="ECO:0000313" key="2">
    <source>
        <dbReference type="EMBL" id="HGF99086.1"/>
    </source>
</evidence>
<gene>
    <name evidence="2" type="ORF">ENR15_00005</name>
</gene>
<dbReference type="EMBL" id="DSPX01000001">
    <property type="protein sequence ID" value="HGF99086.1"/>
    <property type="molecule type" value="Genomic_DNA"/>
</dbReference>
<sequence length="77" mass="8770">MRESVVYQDILQKGIAQGEKQGEVAVIFRQLRRFCGPLNAEIEGQIQSLSKPQLEELSEALLDFTNLADLQQWLNSH</sequence>
<dbReference type="Pfam" id="PF14261">
    <property type="entry name" value="DUF4351"/>
    <property type="match status" value="1"/>
</dbReference>
<accession>A0A7C3ZU73</accession>
<name>A0A7C3ZU73_9CYAN</name>
<proteinExistence type="predicted"/>
<reference evidence="2" key="1">
    <citation type="journal article" date="2020" name="mSystems">
        <title>Genome- and Community-Level Interaction Insights into Carbon Utilization and Element Cycling Functions of Hydrothermarchaeota in Hydrothermal Sediment.</title>
        <authorList>
            <person name="Zhou Z."/>
            <person name="Liu Y."/>
            <person name="Xu W."/>
            <person name="Pan J."/>
            <person name="Luo Z.H."/>
            <person name="Li M."/>
        </authorList>
    </citation>
    <scope>NUCLEOTIDE SEQUENCE [LARGE SCALE GENOMIC DNA]</scope>
    <source>
        <strain evidence="2">SpSt-374</strain>
    </source>
</reference>
<feature type="domain" description="DUF4351" evidence="1">
    <location>
        <begin position="17"/>
        <end position="74"/>
    </location>
</feature>
<dbReference type="InterPro" id="IPR025587">
    <property type="entry name" value="DUF4351"/>
</dbReference>
<dbReference type="PANTHER" id="PTHR35586">
    <property type="entry name" value="SLL1691 PROTEIN"/>
    <property type="match status" value="1"/>
</dbReference>